<dbReference type="PANTHER" id="PTHR46438">
    <property type="entry name" value="ALPHA/BETA-HYDROLASES SUPERFAMILY PROTEIN"/>
    <property type="match status" value="1"/>
</dbReference>
<feature type="region of interest" description="Disordered" evidence="1">
    <location>
        <begin position="30"/>
        <end position="59"/>
    </location>
</feature>
<dbReference type="Gene3D" id="3.40.50.1820">
    <property type="entry name" value="alpha/beta hydrolase"/>
    <property type="match status" value="1"/>
</dbReference>
<keyword evidence="3" id="KW-0378">Hydrolase</keyword>
<evidence type="ECO:0000259" key="2">
    <source>
        <dbReference type="Pfam" id="PF12697"/>
    </source>
</evidence>
<accession>A0A5C4URJ5</accession>
<dbReference type="AlphaFoldDB" id="A0A5C4URJ5"/>
<proteinExistence type="predicted"/>
<dbReference type="RefSeq" id="WP_139649407.1">
    <property type="nucleotide sequence ID" value="NZ_BAAAZS010000035.1"/>
</dbReference>
<sequence length="310" mass="31639">MIRRIGTTAAAALCCTLAGVGLVGCDDDVASADPESSESADGGASDEGNDEGVTPGGAGVEQIELDGQTVNVNIHCAGESAEGQPVVFLLHGGGEDVSNMSDLLETLSADGQVCAYDRLGAGGSDAPLGPQDFEDTGAILGGVIEEVASGKPIVLAGHSMGGLIAARYAPENEQVAGVVLLDATGPHAAGDFAERIPEDVEGPTAELRAAQLAVFEGQNPEQLVFTDADVVPAGDIPARVLQHGVQYLAELDPEYGEGLEEDWTAAQEEWLNLSTDSERTVVEGAGHYIHTDVPDAAVEAIEDVVARAAG</sequence>
<protein>
    <submittedName>
        <fullName evidence="3">Alpha/beta hydrolase</fullName>
    </submittedName>
</protein>
<keyword evidence="4" id="KW-1185">Reference proteome</keyword>
<dbReference type="PANTHER" id="PTHR46438:SF11">
    <property type="entry name" value="LIPASE-RELATED"/>
    <property type="match status" value="1"/>
</dbReference>
<name>A0A5C4URJ5_9ACTN</name>
<dbReference type="OrthoDB" id="7185741at2"/>
<dbReference type="InterPro" id="IPR029058">
    <property type="entry name" value="AB_hydrolase_fold"/>
</dbReference>
<dbReference type="SUPFAM" id="SSF53474">
    <property type="entry name" value="alpha/beta-Hydrolases"/>
    <property type="match status" value="1"/>
</dbReference>
<gene>
    <name evidence="3" type="ORF">FH715_25570</name>
</gene>
<dbReference type="Pfam" id="PF12697">
    <property type="entry name" value="Abhydrolase_6"/>
    <property type="match status" value="1"/>
</dbReference>
<organism evidence="3 4">
    <name type="scientific">Streptomyces sedi</name>
    <dbReference type="NCBI Taxonomy" id="555059"/>
    <lineage>
        <taxon>Bacteria</taxon>
        <taxon>Bacillati</taxon>
        <taxon>Actinomycetota</taxon>
        <taxon>Actinomycetes</taxon>
        <taxon>Kitasatosporales</taxon>
        <taxon>Streptomycetaceae</taxon>
        <taxon>Streptomyces</taxon>
    </lineage>
</organism>
<dbReference type="Proteomes" id="UP000311713">
    <property type="component" value="Unassembled WGS sequence"/>
</dbReference>
<comment type="caution">
    <text evidence="3">The sequence shown here is derived from an EMBL/GenBank/DDBJ whole genome shotgun (WGS) entry which is preliminary data.</text>
</comment>
<evidence type="ECO:0000256" key="1">
    <source>
        <dbReference type="SAM" id="MobiDB-lite"/>
    </source>
</evidence>
<reference evidence="3 4" key="1">
    <citation type="submission" date="2019-06" db="EMBL/GenBank/DDBJ databases">
        <title>Draft genome of Streptomyces sedi sp. JCM16909.</title>
        <authorList>
            <person name="Klykleung N."/>
            <person name="Tanasupawat S."/>
            <person name="Kudo T."/>
            <person name="Yuki M."/>
            <person name="Ohkuma M."/>
        </authorList>
    </citation>
    <scope>NUCLEOTIDE SEQUENCE [LARGE SCALE GENOMIC DNA]</scope>
    <source>
        <strain evidence="3 4">JCM 16909</strain>
    </source>
</reference>
<dbReference type="PROSITE" id="PS51257">
    <property type="entry name" value="PROKAR_LIPOPROTEIN"/>
    <property type="match status" value="1"/>
</dbReference>
<dbReference type="InterPro" id="IPR000073">
    <property type="entry name" value="AB_hydrolase_1"/>
</dbReference>
<evidence type="ECO:0000313" key="4">
    <source>
        <dbReference type="Proteomes" id="UP000311713"/>
    </source>
</evidence>
<evidence type="ECO:0000313" key="3">
    <source>
        <dbReference type="EMBL" id="TNM25933.1"/>
    </source>
</evidence>
<feature type="domain" description="AB hydrolase-1" evidence="2">
    <location>
        <begin position="87"/>
        <end position="299"/>
    </location>
</feature>
<dbReference type="GO" id="GO:0016787">
    <property type="term" value="F:hydrolase activity"/>
    <property type="evidence" value="ECO:0007669"/>
    <property type="project" value="UniProtKB-KW"/>
</dbReference>
<dbReference type="EMBL" id="VDGT01000026">
    <property type="protein sequence ID" value="TNM25933.1"/>
    <property type="molecule type" value="Genomic_DNA"/>
</dbReference>